<proteinExistence type="predicted"/>
<evidence type="ECO:0000313" key="3">
    <source>
        <dbReference type="Proteomes" id="UP000800036"/>
    </source>
</evidence>
<feature type="transmembrane region" description="Helical" evidence="1">
    <location>
        <begin position="85"/>
        <end position="105"/>
    </location>
</feature>
<evidence type="ECO:0008006" key="4">
    <source>
        <dbReference type="Google" id="ProtNLM"/>
    </source>
</evidence>
<dbReference type="AlphaFoldDB" id="A0A6A5UW35"/>
<reference evidence="2" key="1">
    <citation type="journal article" date="2020" name="Stud. Mycol.">
        <title>101 Dothideomycetes genomes: a test case for predicting lifestyles and emergence of pathogens.</title>
        <authorList>
            <person name="Haridas S."/>
            <person name="Albert R."/>
            <person name="Binder M."/>
            <person name="Bloem J."/>
            <person name="Labutti K."/>
            <person name="Salamov A."/>
            <person name="Andreopoulos B."/>
            <person name="Baker S."/>
            <person name="Barry K."/>
            <person name="Bills G."/>
            <person name="Bluhm B."/>
            <person name="Cannon C."/>
            <person name="Castanera R."/>
            <person name="Culley D."/>
            <person name="Daum C."/>
            <person name="Ezra D."/>
            <person name="Gonzalez J."/>
            <person name="Henrissat B."/>
            <person name="Kuo A."/>
            <person name="Liang C."/>
            <person name="Lipzen A."/>
            <person name="Lutzoni F."/>
            <person name="Magnuson J."/>
            <person name="Mondo S."/>
            <person name="Nolan M."/>
            <person name="Ohm R."/>
            <person name="Pangilinan J."/>
            <person name="Park H.-J."/>
            <person name="Ramirez L."/>
            <person name="Alfaro M."/>
            <person name="Sun H."/>
            <person name="Tritt A."/>
            <person name="Yoshinaga Y."/>
            <person name="Zwiers L.-H."/>
            <person name="Turgeon B."/>
            <person name="Goodwin S."/>
            <person name="Spatafora J."/>
            <person name="Crous P."/>
            <person name="Grigoriev I."/>
        </authorList>
    </citation>
    <scope>NUCLEOTIDE SEQUENCE</scope>
    <source>
        <strain evidence="2">CBS 107.79</strain>
    </source>
</reference>
<feature type="transmembrane region" description="Helical" evidence="1">
    <location>
        <begin position="24"/>
        <end position="46"/>
    </location>
</feature>
<feature type="transmembrane region" description="Helical" evidence="1">
    <location>
        <begin position="125"/>
        <end position="147"/>
    </location>
</feature>
<gene>
    <name evidence="2" type="ORF">BU23DRAFT_247517</name>
</gene>
<organism evidence="2 3">
    <name type="scientific">Bimuria novae-zelandiae CBS 107.79</name>
    <dbReference type="NCBI Taxonomy" id="1447943"/>
    <lineage>
        <taxon>Eukaryota</taxon>
        <taxon>Fungi</taxon>
        <taxon>Dikarya</taxon>
        <taxon>Ascomycota</taxon>
        <taxon>Pezizomycotina</taxon>
        <taxon>Dothideomycetes</taxon>
        <taxon>Pleosporomycetidae</taxon>
        <taxon>Pleosporales</taxon>
        <taxon>Massarineae</taxon>
        <taxon>Didymosphaeriaceae</taxon>
        <taxon>Bimuria</taxon>
    </lineage>
</organism>
<dbReference type="OrthoDB" id="20872at2759"/>
<keyword evidence="1" id="KW-1133">Transmembrane helix</keyword>
<sequence length="181" mass="20137">MASPNTYDYGTPAPARSKSIRPAILANHALHFISSLIVLGIAAYFISAFTHNTHLRYWVGLAAADVLFYIPTLFLPAIKSYKGYLAPLALIFSYLWLIAFVFSAQDYNYNGGQLYNSPRGANKPHLKYTLEAFAFIAFITSLVGFFLEARLWDVQRFKGRNNMHVDKHATAPAAETAPATV</sequence>
<protein>
    <recommendedName>
        <fullName evidence="4">MARVEL domain-containing protein</fullName>
    </recommendedName>
</protein>
<dbReference type="EMBL" id="ML976714">
    <property type="protein sequence ID" value="KAF1969005.1"/>
    <property type="molecule type" value="Genomic_DNA"/>
</dbReference>
<accession>A0A6A5UW35</accession>
<dbReference type="Proteomes" id="UP000800036">
    <property type="component" value="Unassembled WGS sequence"/>
</dbReference>
<dbReference type="PANTHER" id="PTHR39608:SF2">
    <property type="entry name" value="MARVEL DOMAIN-CONTAINING PROTEIN"/>
    <property type="match status" value="1"/>
</dbReference>
<keyword evidence="3" id="KW-1185">Reference proteome</keyword>
<name>A0A6A5UW35_9PLEO</name>
<evidence type="ECO:0000313" key="2">
    <source>
        <dbReference type="EMBL" id="KAF1969005.1"/>
    </source>
</evidence>
<dbReference type="PANTHER" id="PTHR39608">
    <property type="entry name" value="INTEGRAL MEMBRANE PROTEIN (AFU_ORTHOLOGUE AFUA_5G08640)"/>
    <property type="match status" value="1"/>
</dbReference>
<feature type="transmembrane region" description="Helical" evidence="1">
    <location>
        <begin position="58"/>
        <end position="78"/>
    </location>
</feature>
<keyword evidence="1" id="KW-0812">Transmembrane</keyword>
<evidence type="ECO:0000256" key="1">
    <source>
        <dbReference type="SAM" id="Phobius"/>
    </source>
</evidence>
<keyword evidence="1" id="KW-0472">Membrane</keyword>